<gene>
    <name evidence="3" type="ORF">Clacol_008123</name>
</gene>
<accession>A0AAV5AN68</accession>
<evidence type="ECO:0000256" key="1">
    <source>
        <dbReference type="SAM" id="Coils"/>
    </source>
</evidence>
<dbReference type="EMBL" id="BPWL01000009">
    <property type="protein sequence ID" value="GJJ13866.1"/>
    <property type="molecule type" value="Genomic_DNA"/>
</dbReference>
<reference evidence="3" key="1">
    <citation type="submission" date="2021-10" db="EMBL/GenBank/DDBJ databases">
        <title>De novo Genome Assembly of Clathrus columnatus (Basidiomycota, Fungi) Using Illumina and Nanopore Sequence Data.</title>
        <authorList>
            <person name="Ogiso-Tanaka E."/>
            <person name="Itagaki H."/>
            <person name="Hosoya T."/>
            <person name="Hosaka K."/>
        </authorList>
    </citation>
    <scope>NUCLEOTIDE SEQUENCE</scope>
    <source>
        <strain evidence="3">MO-923</strain>
    </source>
</reference>
<dbReference type="Gene3D" id="3.90.280.10">
    <property type="entry name" value="PEBP-like"/>
    <property type="match status" value="1"/>
</dbReference>
<dbReference type="AlphaFoldDB" id="A0AAV5AN68"/>
<dbReference type="SUPFAM" id="SSF49777">
    <property type="entry name" value="PEBP-like"/>
    <property type="match status" value="1"/>
</dbReference>
<dbReference type="InterPro" id="IPR008914">
    <property type="entry name" value="PEBP"/>
</dbReference>
<evidence type="ECO:0000256" key="2">
    <source>
        <dbReference type="SAM" id="MobiDB-lite"/>
    </source>
</evidence>
<feature type="coiled-coil region" evidence="1">
    <location>
        <begin position="104"/>
        <end position="153"/>
    </location>
</feature>
<evidence type="ECO:0000313" key="3">
    <source>
        <dbReference type="EMBL" id="GJJ13866.1"/>
    </source>
</evidence>
<sequence length="453" mass="52324">MTRSTWVTLTCSTVTWRQSSLVTNLHRLYTTTISLNQDEPIQEQDTTSSSSRPKPVSVLPPNSKKTPSFARKPKPSSRSIWKSPIPSGKIPAFDEALKYIRADARKLSFEAKELARVIKSQEEEEVAAGQGVKKYSNSELDRLREKLEILQIQSKINLPEVRFAFKMGRYPFQEPVFRHLTEQKWRKDGMLDLLMERIYQMHVVPDLLPELHPTIDLHIQFPWTTGHRTLSQRRREKSGWYTIEPGKFLISKQTRDPPRVATTAFHTDVRLYTMLMLDPDVPDEESNSFQTYLHWLRPNIPLSATYRNIKISPSDEGNPVKEESIEETPDVSKNIIGGIGGGSARDTPYIPPHPQRGTPYHRYVVLLLPHINPLEHLDIPVFKHDQRLGFNLREFAAQWDLALGPGGGAHMWRQVWDEDVSDIYNNVLHAPEPVYQRPRKINYVPEKRTKYVL</sequence>
<keyword evidence="4" id="KW-1185">Reference proteome</keyword>
<dbReference type="PANTHER" id="PTHR11362">
    <property type="entry name" value="PHOSPHATIDYLETHANOLAMINE-BINDING PROTEIN"/>
    <property type="match status" value="1"/>
</dbReference>
<evidence type="ECO:0000313" key="4">
    <source>
        <dbReference type="Proteomes" id="UP001050691"/>
    </source>
</evidence>
<name>A0AAV5AN68_9AGAM</name>
<keyword evidence="1" id="KW-0175">Coiled coil</keyword>
<dbReference type="Proteomes" id="UP001050691">
    <property type="component" value="Unassembled WGS sequence"/>
</dbReference>
<dbReference type="Pfam" id="PF01161">
    <property type="entry name" value="PBP"/>
    <property type="match status" value="1"/>
</dbReference>
<dbReference type="InterPro" id="IPR036610">
    <property type="entry name" value="PEBP-like_sf"/>
</dbReference>
<dbReference type="CDD" id="cd00866">
    <property type="entry name" value="PEBP_euk"/>
    <property type="match status" value="1"/>
</dbReference>
<feature type="region of interest" description="Disordered" evidence="2">
    <location>
        <begin position="313"/>
        <end position="333"/>
    </location>
</feature>
<comment type="caution">
    <text evidence="3">The sequence shown here is derived from an EMBL/GenBank/DDBJ whole genome shotgun (WGS) entry which is preliminary data.</text>
</comment>
<feature type="compositionally biased region" description="Polar residues" evidence="2">
    <location>
        <begin position="39"/>
        <end position="52"/>
    </location>
</feature>
<feature type="region of interest" description="Disordered" evidence="2">
    <location>
        <begin position="39"/>
        <end position="83"/>
    </location>
</feature>
<evidence type="ECO:0008006" key="5">
    <source>
        <dbReference type="Google" id="ProtNLM"/>
    </source>
</evidence>
<protein>
    <recommendedName>
        <fullName evidence="5">PEBP-like protein</fullName>
    </recommendedName>
</protein>
<dbReference type="InterPro" id="IPR035810">
    <property type="entry name" value="PEBP_euk"/>
</dbReference>
<proteinExistence type="predicted"/>
<dbReference type="Gene3D" id="1.20.58.1180">
    <property type="match status" value="1"/>
</dbReference>
<organism evidence="3 4">
    <name type="scientific">Clathrus columnatus</name>
    <dbReference type="NCBI Taxonomy" id="1419009"/>
    <lineage>
        <taxon>Eukaryota</taxon>
        <taxon>Fungi</taxon>
        <taxon>Dikarya</taxon>
        <taxon>Basidiomycota</taxon>
        <taxon>Agaricomycotina</taxon>
        <taxon>Agaricomycetes</taxon>
        <taxon>Phallomycetidae</taxon>
        <taxon>Phallales</taxon>
        <taxon>Clathraceae</taxon>
        <taxon>Clathrus</taxon>
    </lineage>
</organism>
<dbReference type="PANTHER" id="PTHR11362:SF82">
    <property type="entry name" value="PHOSPHATIDYLETHANOLAMINE-BINDING PROTEIN 4"/>
    <property type="match status" value="1"/>
</dbReference>